<dbReference type="Gene3D" id="3.20.20.80">
    <property type="entry name" value="Glycosidases"/>
    <property type="match status" value="1"/>
</dbReference>
<dbReference type="EMBL" id="JBHMDG010000037">
    <property type="protein sequence ID" value="MFB9315697.1"/>
    <property type="molecule type" value="Genomic_DNA"/>
</dbReference>
<name>A0ABV5KG28_9ACTN</name>
<sequence>MRWAVGTVLLCLVAACSSGEPATSPSVDAPSTTSTTSAPTAVATPEPTETAPPPPTPTRDPLADLVEGIEVEDGPVLGADISWPQCPPGLGIPEKRSSGQPLPVAEARYVVVGLTNGPGFRPNPCLADQVAHVRQRGQLISAYAVASFPEAERVARHGQDGPYDGATRLGTLANTGYQQALFNVRSMKAAGLRTPVVWIDVEPVPKFDWSSDVVANAAVVAGVARGYEDAGFRIGVYSTPALWDAVVGDLELGVPEWRAAGHTSRDEALSRCGDDHVIQGGEAVMGQWVESRRDQNLTCPGISADLAAWFHHY</sequence>
<evidence type="ECO:0008006" key="5">
    <source>
        <dbReference type="Google" id="ProtNLM"/>
    </source>
</evidence>
<dbReference type="InterPro" id="IPR017853">
    <property type="entry name" value="GH"/>
</dbReference>
<evidence type="ECO:0000313" key="4">
    <source>
        <dbReference type="Proteomes" id="UP001589750"/>
    </source>
</evidence>
<gene>
    <name evidence="3" type="ORF">ACFFRI_21820</name>
</gene>
<dbReference type="Proteomes" id="UP001589750">
    <property type="component" value="Unassembled WGS sequence"/>
</dbReference>
<dbReference type="PROSITE" id="PS51257">
    <property type="entry name" value="PROKAR_LIPOPROTEIN"/>
    <property type="match status" value="1"/>
</dbReference>
<feature type="signal peptide" evidence="2">
    <location>
        <begin position="1"/>
        <end position="22"/>
    </location>
</feature>
<evidence type="ECO:0000256" key="1">
    <source>
        <dbReference type="SAM" id="MobiDB-lite"/>
    </source>
</evidence>
<keyword evidence="2" id="KW-0732">Signal</keyword>
<feature type="compositionally biased region" description="Low complexity" evidence="1">
    <location>
        <begin position="21"/>
        <end position="49"/>
    </location>
</feature>
<keyword evidence="4" id="KW-1185">Reference proteome</keyword>
<feature type="region of interest" description="Disordered" evidence="1">
    <location>
        <begin position="19"/>
        <end position="61"/>
    </location>
</feature>
<dbReference type="RefSeq" id="WP_140009417.1">
    <property type="nucleotide sequence ID" value="NZ_JBHMDG010000037.1"/>
</dbReference>
<evidence type="ECO:0000256" key="2">
    <source>
        <dbReference type="SAM" id="SignalP"/>
    </source>
</evidence>
<feature type="chain" id="PRO_5046044115" description="DUF1906 domain-containing protein" evidence="2">
    <location>
        <begin position="23"/>
        <end position="313"/>
    </location>
</feature>
<organism evidence="3 4">
    <name type="scientific">Nocardioides plantarum</name>
    <dbReference type="NCBI Taxonomy" id="29299"/>
    <lineage>
        <taxon>Bacteria</taxon>
        <taxon>Bacillati</taxon>
        <taxon>Actinomycetota</taxon>
        <taxon>Actinomycetes</taxon>
        <taxon>Propionibacteriales</taxon>
        <taxon>Nocardioidaceae</taxon>
        <taxon>Nocardioides</taxon>
    </lineage>
</organism>
<accession>A0ABV5KG28</accession>
<comment type="caution">
    <text evidence="3">The sequence shown here is derived from an EMBL/GenBank/DDBJ whole genome shotgun (WGS) entry which is preliminary data.</text>
</comment>
<proteinExistence type="predicted"/>
<protein>
    <recommendedName>
        <fullName evidence="5">DUF1906 domain-containing protein</fullName>
    </recommendedName>
</protein>
<evidence type="ECO:0000313" key="3">
    <source>
        <dbReference type="EMBL" id="MFB9315697.1"/>
    </source>
</evidence>
<reference evidence="3 4" key="1">
    <citation type="submission" date="2024-09" db="EMBL/GenBank/DDBJ databases">
        <authorList>
            <person name="Sun Q."/>
            <person name="Mori K."/>
        </authorList>
    </citation>
    <scope>NUCLEOTIDE SEQUENCE [LARGE SCALE GENOMIC DNA]</scope>
    <source>
        <strain evidence="3 4">JCM 9626</strain>
    </source>
</reference>
<dbReference type="SUPFAM" id="SSF51445">
    <property type="entry name" value="(Trans)glycosidases"/>
    <property type="match status" value="1"/>
</dbReference>